<evidence type="ECO:0000313" key="2">
    <source>
        <dbReference type="Proteomes" id="UP000309128"/>
    </source>
</evidence>
<dbReference type="Proteomes" id="UP000309128">
    <property type="component" value="Unassembled WGS sequence"/>
</dbReference>
<accession>A0A5S4F4T3</accession>
<name>A0A5S4F4T3_9ACTN</name>
<comment type="caution">
    <text evidence="1">The sequence shown here is derived from an EMBL/GenBank/DDBJ whole genome shotgun (WGS) entry which is preliminary data.</text>
</comment>
<proteinExistence type="predicted"/>
<reference evidence="1 2" key="1">
    <citation type="submission" date="2019-05" db="EMBL/GenBank/DDBJ databases">
        <title>Draft genome sequence of Nonomuraea turkmeniaca DSM 43926.</title>
        <authorList>
            <person name="Saricaoglu S."/>
            <person name="Isik K."/>
        </authorList>
    </citation>
    <scope>NUCLEOTIDE SEQUENCE [LARGE SCALE GENOMIC DNA]</scope>
    <source>
        <strain evidence="1 2">DSM 43926</strain>
    </source>
</reference>
<organism evidence="1 2">
    <name type="scientific">Nonomuraea turkmeniaca</name>
    <dbReference type="NCBI Taxonomy" id="103838"/>
    <lineage>
        <taxon>Bacteria</taxon>
        <taxon>Bacillati</taxon>
        <taxon>Actinomycetota</taxon>
        <taxon>Actinomycetes</taxon>
        <taxon>Streptosporangiales</taxon>
        <taxon>Streptosporangiaceae</taxon>
        <taxon>Nonomuraea</taxon>
    </lineage>
</organism>
<keyword evidence="2" id="KW-1185">Reference proteome</keyword>
<dbReference type="RefSeq" id="WP_138671317.1">
    <property type="nucleotide sequence ID" value="NZ_VCKY01000168.1"/>
</dbReference>
<dbReference type="OrthoDB" id="9992817at2"/>
<sequence length="98" mass="11225">MTYVLPQTPRQVDVSMTARYYLDLLHYFGFSLTIHTPRTSSSGEYVVRGSRGFGAEMEIVRGHGPRLFGAILRAAVQMGGMRLEMYRQVVEQRPERDQ</sequence>
<dbReference type="AlphaFoldDB" id="A0A5S4F4T3"/>
<gene>
    <name evidence="1" type="ORF">ETD86_37120</name>
</gene>
<dbReference type="EMBL" id="VCKY01000168">
    <property type="protein sequence ID" value="TMR11068.1"/>
    <property type="molecule type" value="Genomic_DNA"/>
</dbReference>
<protein>
    <submittedName>
        <fullName evidence="1">Uncharacterized protein</fullName>
    </submittedName>
</protein>
<evidence type="ECO:0000313" key="1">
    <source>
        <dbReference type="EMBL" id="TMR11068.1"/>
    </source>
</evidence>